<accession>A0AAV2VRH4</accession>
<keyword evidence="7 11" id="KW-0472">Membrane</keyword>
<sequence length="635" mass="68527">MINFGFKQRVIAVAALLLVLSLSVSLYISYYFLAQDKQKSIDYSASLKTDAVSSSIETWMNNVSRTLQNVAPTFATEHSEEDTQLLLKQVADSSQVFAIVVGFENGSAFSSRTGKYDPNSYDPRGRGWYKQAKAKRSTVITGIYRGSSTKKLMVSIAEPFYEGTALKGVLLADLTLEIMNERINDNLPEGAIASLFDSQGTVIASSSPKSTAGETNLSDIASLAPHKTTVLSSGYGSFVFESFGRNRIGYHDEVHLGYGVSWYYLVSVDQAKAYQSLSDLVFNMVLVAVGLIILSVLGIMLTLQMLFKPMNRLQSKVDDLTNGDGDLTKSIDVTNEDEIGKVAISINALMSQLQNLISDTKSLGKDISTSMTASAEGANKAQSFIADQMQEVDQLAAAIDEMSVSAKEVANHSQQASTAIQSANGNIEKSAVLVEDSAQSTDALSQKVQEAVSVVTELNQATKRIESVLEVINDIADQTNLLALNAAIEAARAGTSGRGFAVVADEVRTLAQRTQASTEEIGTMIDELQAGSKSALVVMESSQKEVVQTLQHSQDADSALQAIRQAMGQITDMIHQIASAAEQQSIVSEEVNRNAQKTKDISVNVSDFMGTLTGSISEQQKVVEEQDKLLSRFKV</sequence>
<keyword evidence="4" id="KW-0145">Chemotaxis</keyword>
<dbReference type="Gene3D" id="1.10.287.950">
    <property type="entry name" value="Methyl-accepting chemotaxis protein"/>
    <property type="match status" value="1"/>
</dbReference>
<dbReference type="InterPro" id="IPR029151">
    <property type="entry name" value="Sensor-like_sf"/>
</dbReference>
<evidence type="ECO:0000256" key="3">
    <source>
        <dbReference type="ARBA" id="ARBA00022475"/>
    </source>
</evidence>
<evidence type="ECO:0000256" key="8">
    <source>
        <dbReference type="ARBA" id="ARBA00023224"/>
    </source>
</evidence>
<dbReference type="AlphaFoldDB" id="A0AAV2VRH4"/>
<evidence type="ECO:0000256" key="7">
    <source>
        <dbReference type="ARBA" id="ARBA00023136"/>
    </source>
</evidence>
<dbReference type="SMART" id="SM00304">
    <property type="entry name" value="HAMP"/>
    <property type="match status" value="1"/>
</dbReference>
<dbReference type="Pfam" id="PF00015">
    <property type="entry name" value="MCPsignal"/>
    <property type="match status" value="1"/>
</dbReference>
<dbReference type="Proteomes" id="UP000018211">
    <property type="component" value="Unassembled WGS sequence"/>
</dbReference>
<feature type="domain" description="Methyl-accepting transducer" evidence="12">
    <location>
        <begin position="363"/>
        <end position="599"/>
    </location>
</feature>
<evidence type="ECO:0000256" key="9">
    <source>
        <dbReference type="ARBA" id="ARBA00029447"/>
    </source>
</evidence>
<evidence type="ECO:0000256" key="6">
    <source>
        <dbReference type="ARBA" id="ARBA00022989"/>
    </source>
</evidence>
<dbReference type="SUPFAM" id="SSF103190">
    <property type="entry name" value="Sensory domain-like"/>
    <property type="match status" value="1"/>
</dbReference>
<dbReference type="CDD" id="cd18774">
    <property type="entry name" value="PDC2_HK_sensor"/>
    <property type="match status" value="1"/>
</dbReference>
<dbReference type="PROSITE" id="PS50111">
    <property type="entry name" value="CHEMOTAXIS_TRANSDUC_2"/>
    <property type="match status" value="1"/>
</dbReference>
<evidence type="ECO:0000259" key="12">
    <source>
        <dbReference type="PROSITE" id="PS50111"/>
    </source>
</evidence>
<evidence type="ECO:0000256" key="1">
    <source>
        <dbReference type="ARBA" id="ARBA00004533"/>
    </source>
</evidence>
<comment type="caution">
    <text evidence="14">The sequence shown here is derived from an EMBL/GenBank/DDBJ whole genome shotgun (WGS) entry which is preliminary data.</text>
</comment>
<organism evidence="14 15">
    <name type="scientific">Vibrio nigripulchritudo SOn1</name>
    <dbReference type="NCBI Taxonomy" id="1238450"/>
    <lineage>
        <taxon>Bacteria</taxon>
        <taxon>Pseudomonadati</taxon>
        <taxon>Pseudomonadota</taxon>
        <taxon>Gammaproteobacteria</taxon>
        <taxon>Vibrionales</taxon>
        <taxon>Vibrionaceae</taxon>
        <taxon>Vibrio</taxon>
    </lineage>
</organism>
<dbReference type="RefSeq" id="WP_022612169.1">
    <property type="nucleotide sequence ID" value="NZ_LK391965.1"/>
</dbReference>
<feature type="transmembrane region" description="Helical" evidence="11">
    <location>
        <begin position="280"/>
        <end position="307"/>
    </location>
</feature>
<reference evidence="14 15" key="1">
    <citation type="journal article" date="2013" name="ISME J.">
        <title>Comparative genomics of pathogenic lineages of Vibrio nigripulchritudo identifies virulence-associated traits.</title>
        <authorList>
            <person name="Goudenege D."/>
            <person name="Labreuche Y."/>
            <person name="Krin E."/>
            <person name="Ansquer D."/>
            <person name="Mangenot S."/>
            <person name="Calteau A."/>
            <person name="Medigue C."/>
            <person name="Mazel D."/>
            <person name="Polz M.F."/>
            <person name="Le Roux F."/>
        </authorList>
    </citation>
    <scope>NUCLEOTIDE SEQUENCE [LARGE SCALE GENOMIC DNA]</scope>
    <source>
        <strain evidence="14 15">SOn1</strain>
    </source>
</reference>
<dbReference type="CDD" id="cd12913">
    <property type="entry name" value="PDC1_MCP_like"/>
    <property type="match status" value="1"/>
</dbReference>
<comment type="similarity">
    <text evidence="9">Belongs to the methyl-accepting chemotaxis (MCP) protein family.</text>
</comment>
<dbReference type="PANTHER" id="PTHR32089">
    <property type="entry name" value="METHYL-ACCEPTING CHEMOTAXIS PROTEIN MCPB"/>
    <property type="match status" value="1"/>
</dbReference>
<feature type="domain" description="HAMP" evidence="13">
    <location>
        <begin position="304"/>
        <end position="358"/>
    </location>
</feature>
<dbReference type="InterPro" id="IPR003660">
    <property type="entry name" value="HAMP_dom"/>
</dbReference>
<keyword evidence="6 11" id="KW-1133">Transmembrane helix</keyword>
<evidence type="ECO:0000256" key="2">
    <source>
        <dbReference type="ARBA" id="ARBA00004651"/>
    </source>
</evidence>
<dbReference type="EMBL" id="CAOF01000120">
    <property type="protein sequence ID" value="CCO47325.1"/>
    <property type="molecule type" value="Genomic_DNA"/>
</dbReference>
<dbReference type="GO" id="GO:0005886">
    <property type="term" value="C:plasma membrane"/>
    <property type="evidence" value="ECO:0007669"/>
    <property type="project" value="UniProtKB-SubCell"/>
</dbReference>
<keyword evidence="5 11" id="KW-0812">Transmembrane</keyword>
<name>A0AAV2VRH4_9VIBR</name>
<evidence type="ECO:0000259" key="13">
    <source>
        <dbReference type="PROSITE" id="PS50885"/>
    </source>
</evidence>
<dbReference type="GO" id="GO:0007165">
    <property type="term" value="P:signal transduction"/>
    <property type="evidence" value="ECO:0007669"/>
    <property type="project" value="UniProtKB-KW"/>
</dbReference>
<keyword evidence="3" id="KW-1003">Cell membrane</keyword>
<evidence type="ECO:0000256" key="11">
    <source>
        <dbReference type="SAM" id="Phobius"/>
    </source>
</evidence>
<dbReference type="GO" id="GO:0006935">
    <property type="term" value="P:chemotaxis"/>
    <property type="evidence" value="ECO:0007669"/>
    <property type="project" value="UniProtKB-KW"/>
</dbReference>
<keyword evidence="8 10" id="KW-0807">Transducer</keyword>
<dbReference type="CDD" id="cd11386">
    <property type="entry name" value="MCP_signal"/>
    <property type="match status" value="1"/>
</dbReference>
<evidence type="ECO:0000256" key="5">
    <source>
        <dbReference type="ARBA" id="ARBA00022692"/>
    </source>
</evidence>
<gene>
    <name evidence="14" type="ORF">VIBNISOn1_30015</name>
</gene>
<dbReference type="Pfam" id="PF02743">
    <property type="entry name" value="dCache_1"/>
    <property type="match status" value="1"/>
</dbReference>
<dbReference type="CDD" id="cd06225">
    <property type="entry name" value="HAMP"/>
    <property type="match status" value="1"/>
</dbReference>
<dbReference type="SMART" id="SM00283">
    <property type="entry name" value="MA"/>
    <property type="match status" value="1"/>
</dbReference>
<comment type="subcellular location">
    <subcellularLocation>
        <location evidence="1">Cell inner membrane</location>
    </subcellularLocation>
    <subcellularLocation>
        <location evidence="2">Cell membrane</location>
        <topology evidence="2">Multi-pass membrane protein</topology>
    </subcellularLocation>
</comment>
<dbReference type="InterPro" id="IPR004089">
    <property type="entry name" value="MCPsignal_dom"/>
</dbReference>
<evidence type="ECO:0000313" key="14">
    <source>
        <dbReference type="EMBL" id="CCO47325.1"/>
    </source>
</evidence>
<dbReference type="PANTHER" id="PTHR32089:SF117">
    <property type="entry name" value="METHYL ACCEPTING SENSORY TRANSDUCER WITH CACHE_1 SMALL MOLECULE BINDING DOMAIN"/>
    <property type="match status" value="1"/>
</dbReference>
<dbReference type="Gene3D" id="3.30.450.20">
    <property type="entry name" value="PAS domain"/>
    <property type="match status" value="2"/>
</dbReference>
<protein>
    <submittedName>
        <fullName evidence="14">Methyl-accepting chemotaxis protein</fullName>
    </submittedName>
</protein>
<dbReference type="Pfam" id="PF00672">
    <property type="entry name" value="HAMP"/>
    <property type="match status" value="1"/>
</dbReference>
<dbReference type="PROSITE" id="PS50885">
    <property type="entry name" value="HAMP"/>
    <property type="match status" value="1"/>
</dbReference>
<evidence type="ECO:0000313" key="15">
    <source>
        <dbReference type="Proteomes" id="UP000018211"/>
    </source>
</evidence>
<proteinExistence type="inferred from homology"/>
<dbReference type="SUPFAM" id="SSF58104">
    <property type="entry name" value="Methyl-accepting chemotaxis protein (MCP) signaling domain"/>
    <property type="match status" value="1"/>
</dbReference>
<dbReference type="FunFam" id="1.10.287.950:FF:000001">
    <property type="entry name" value="Methyl-accepting chemotaxis sensory transducer"/>
    <property type="match status" value="1"/>
</dbReference>
<evidence type="ECO:0000256" key="4">
    <source>
        <dbReference type="ARBA" id="ARBA00022500"/>
    </source>
</evidence>
<dbReference type="InterPro" id="IPR033479">
    <property type="entry name" value="dCache_1"/>
</dbReference>
<evidence type="ECO:0000256" key="10">
    <source>
        <dbReference type="PROSITE-ProRule" id="PRU00284"/>
    </source>
</evidence>